<dbReference type="InterPro" id="IPR036505">
    <property type="entry name" value="Amidase/PGRP_sf"/>
</dbReference>
<evidence type="ECO:0000256" key="4">
    <source>
        <dbReference type="ARBA" id="ARBA00023316"/>
    </source>
</evidence>
<dbReference type="Proteomes" id="UP000241507">
    <property type="component" value="Chromosome"/>
</dbReference>
<gene>
    <name evidence="6" type="ORF">C7S20_01725</name>
</gene>
<dbReference type="EC" id="3.5.1.28" evidence="2"/>
<dbReference type="PANTHER" id="PTHR30417:SF1">
    <property type="entry name" value="N-ACETYLMURAMOYL-L-ALANINE AMIDASE AMID"/>
    <property type="match status" value="1"/>
</dbReference>
<sequence>MFRAGIQILTILGFISIVSCKSRIIDKPIHFDNQRKELTREYIKDHYGLEVENIKIDPKIIVLHWTAIPTLQGSFNAFNYDTLPAARKDIAKASRLNVSIQFLVDRDGTIYRLMPEDFMARHVIGLNYNAIGIENVGGTPETPLTNDQLKANIWLVNYLNRKYNIEYLIGHYEYTKFEGSDLWKELNDNYRTEKTDPGEEFMRKVREAVKDQNLKSAPAKN</sequence>
<keyword evidence="4" id="KW-0961">Cell wall biogenesis/degradation</keyword>
<keyword evidence="7" id="KW-1185">Reference proteome</keyword>
<protein>
    <recommendedName>
        <fullName evidence="2">N-acetylmuramoyl-L-alanine amidase</fullName>
        <ecNumber evidence="2">3.5.1.28</ecNumber>
    </recommendedName>
</protein>
<dbReference type="CDD" id="cd06583">
    <property type="entry name" value="PGRP"/>
    <property type="match status" value="1"/>
</dbReference>
<dbReference type="Gene3D" id="3.40.80.10">
    <property type="entry name" value="Peptidoglycan recognition protein-like"/>
    <property type="match status" value="1"/>
</dbReference>
<name>A0A2R3Z1E4_9FLAO</name>
<evidence type="ECO:0000256" key="1">
    <source>
        <dbReference type="ARBA" id="ARBA00001561"/>
    </source>
</evidence>
<comment type="catalytic activity">
    <reaction evidence="1">
        <text>Hydrolyzes the link between N-acetylmuramoyl residues and L-amino acid residues in certain cell-wall glycopeptides.</text>
        <dbReference type="EC" id="3.5.1.28"/>
    </reaction>
</comment>
<proteinExistence type="predicted"/>
<dbReference type="EMBL" id="CP028136">
    <property type="protein sequence ID" value="AVR44080.1"/>
    <property type="molecule type" value="Genomic_DNA"/>
</dbReference>
<organism evidence="6 7">
    <name type="scientific">Christiangramia fulva</name>
    <dbReference type="NCBI Taxonomy" id="2126553"/>
    <lineage>
        <taxon>Bacteria</taxon>
        <taxon>Pseudomonadati</taxon>
        <taxon>Bacteroidota</taxon>
        <taxon>Flavobacteriia</taxon>
        <taxon>Flavobacteriales</taxon>
        <taxon>Flavobacteriaceae</taxon>
        <taxon>Christiangramia</taxon>
    </lineage>
</organism>
<dbReference type="RefSeq" id="WP_107010864.1">
    <property type="nucleotide sequence ID" value="NZ_CP028136.1"/>
</dbReference>
<dbReference type="PANTHER" id="PTHR30417">
    <property type="entry name" value="N-ACETYLMURAMOYL-L-ALANINE AMIDASE AMID"/>
    <property type="match status" value="1"/>
</dbReference>
<dbReference type="PROSITE" id="PS51257">
    <property type="entry name" value="PROKAR_LIPOPROTEIN"/>
    <property type="match status" value="1"/>
</dbReference>
<dbReference type="SMART" id="SM00644">
    <property type="entry name" value="Ami_2"/>
    <property type="match status" value="1"/>
</dbReference>
<reference evidence="7" key="1">
    <citation type="submission" date="2018-03" db="EMBL/GenBank/DDBJ databases">
        <title>Gramella fulva sp. nov., isolated from a dry surface of tidal flat.</title>
        <authorList>
            <person name="Hwang S.H."/>
            <person name="Hwang W.M."/>
            <person name="Kang K."/>
            <person name="Ahn T.-Y."/>
        </authorList>
    </citation>
    <scope>NUCLEOTIDE SEQUENCE [LARGE SCALE GENOMIC DNA]</scope>
    <source>
        <strain evidence="7">SH35</strain>
    </source>
</reference>
<evidence type="ECO:0000313" key="6">
    <source>
        <dbReference type="EMBL" id="AVR44080.1"/>
    </source>
</evidence>
<evidence type="ECO:0000313" key="7">
    <source>
        <dbReference type="Proteomes" id="UP000241507"/>
    </source>
</evidence>
<accession>A0A2R3Z1E4</accession>
<dbReference type="AlphaFoldDB" id="A0A2R3Z1E4"/>
<dbReference type="GO" id="GO:0009253">
    <property type="term" value="P:peptidoglycan catabolic process"/>
    <property type="evidence" value="ECO:0007669"/>
    <property type="project" value="InterPro"/>
</dbReference>
<dbReference type="SUPFAM" id="SSF55846">
    <property type="entry name" value="N-acetylmuramoyl-L-alanine amidase-like"/>
    <property type="match status" value="1"/>
</dbReference>
<dbReference type="Pfam" id="PF01510">
    <property type="entry name" value="Amidase_2"/>
    <property type="match status" value="1"/>
</dbReference>
<dbReference type="GO" id="GO:0008745">
    <property type="term" value="F:N-acetylmuramoyl-L-alanine amidase activity"/>
    <property type="evidence" value="ECO:0007669"/>
    <property type="project" value="UniProtKB-EC"/>
</dbReference>
<dbReference type="InterPro" id="IPR051206">
    <property type="entry name" value="NAMLAA_amidase_2"/>
</dbReference>
<dbReference type="InterPro" id="IPR002502">
    <property type="entry name" value="Amidase_domain"/>
</dbReference>
<keyword evidence="3" id="KW-0378">Hydrolase</keyword>
<dbReference type="GO" id="GO:0071555">
    <property type="term" value="P:cell wall organization"/>
    <property type="evidence" value="ECO:0007669"/>
    <property type="project" value="UniProtKB-KW"/>
</dbReference>
<feature type="domain" description="N-acetylmuramoyl-L-alanine amidase" evidence="5">
    <location>
        <begin position="46"/>
        <end position="186"/>
    </location>
</feature>
<evidence type="ECO:0000256" key="2">
    <source>
        <dbReference type="ARBA" id="ARBA00011901"/>
    </source>
</evidence>
<evidence type="ECO:0000259" key="5">
    <source>
        <dbReference type="SMART" id="SM00644"/>
    </source>
</evidence>
<dbReference type="OrthoDB" id="9794842at2"/>
<dbReference type="KEGG" id="grs:C7S20_01725"/>
<dbReference type="GO" id="GO:0009254">
    <property type="term" value="P:peptidoglycan turnover"/>
    <property type="evidence" value="ECO:0007669"/>
    <property type="project" value="TreeGrafter"/>
</dbReference>
<evidence type="ECO:0000256" key="3">
    <source>
        <dbReference type="ARBA" id="ARBA00022801"/>
    </source>
</evidence>